<evidence type="ECO:0000313" key="8">
    <source>
        <dbReference type="Proteomes" id="UP000008743"/>
    </source>
</evidence>
<evidence type="ECO:0000256" key="3">
    <source>
        <dbReference type="SAM" id="MobiDB-lite"/>
    </source>
</evidence>
<dbReference type="AlphaFoldDB" id="A0A0D2WIL1"/>
<evidence type="ECO:0000259" key="6">
    <source>
        <dbReference type="PROSITE" id="PS50093"/>
    </source>
</evidence>
<dbReference type="InterPro" id="IPR022409">
    <property type="entry name" value="PKD/Chitinase_dom"/>
</dbReference>
<dbReference type="EMBL" id="KE346360">
    <property type="protein sequence ID" value="KJE89685.1"/>
    <property type="molecule type" value="Genomic_DNA"/>
</dbReference>
<evidence type="ECO:0000256" key="1">
    <source>
        <dbReference type="ARBA" id="ARBA00022536"/>
    </source>
</evidence>
<sequence length="840" mass="89080">MIRNSWIVCLSVALLALSAAQLVAGLVSVATISGPVNVNEGDSNTWTVSVTNVPANMLLTYSWTFGDGTHTGIINNTKVDKVYAVPNSVAAGTDASYTIRVFIENTLKGGSNPTFQVSTEMKVRVLNTNPVISNILSYVRDGSTLVPYNGQVAVGTNFQFQAEAYDVSGTNLQYSWLFGDCTKGAAGKSEVYHQFHFPGVFTITLQVTDPYGGYSISSTQVTIDCSPQITNGTDDFLNNGNCHLYGKCTKISAGNFTCLCETGFMGDGFTCQRTFNPCLPGYAGYRDCVVNQGNLECIPETLSAGMYTGGYQCSTCRPGFYRASGECRKIDNPCASFESEASVTCRQADGGRGLTCIPEIITIGDGVHEALFTGKASCGDTCPPGFVAITDAGNSQLYCQVVINPCSTGNYGADNCTGLGYTTCVPAVTPDSAGSLFPLYTGAYTCGNDAQCQPGYTLTPNRLACVLIPNPCRVPSAGYSACAAQNRECFPAFTLDGSGNTLYLGDNKYSCGGCGTGYIETTIYDPVLQRNRQACAKRPNPCDSGQAGSLDCSTTRLCLPVAVPNTNLYSGQYVCVTPDTLSCPEGYETSRDESTNHLVCVPTAASNSAATSRNIGIAVGLALLALIVVIILFVIWRRKRSTQAKISYNYAQKQEFELMTRRMKQGVGNPMADVEGAAFDNPLADHHSAGTFNNPLNPMSAASVDASAGQHVYNNSTLSAATALSIAATKRTTTARPSTVVMREDVDLSRLTDKELMQIENPLYMTEEESDFSNPLARSATLTAKKRRPDGAGPSSGGIISASDLMAKGGNVQAFSSHGDNPLSHASDDGDFSNPLRAGR</sequence>
<feature type="chain" id="PRO_5002254402" description="PKD domain-containing protein" evidence="5">
    <location>
        <begin position="26"/>
        <end position="840"/>
    </location>
</feature>
<dbReference type="InterPro" id="IPR009030">
    <property type="entry name" value="Growth_fac_rcpt_cys_sf"/>
</dbReference>
<organism evidence="7 8">
    <name type="scientific">Capsaspora owczarzaki (strain ATCC 30864)</name>
    <dbReference type="NCBI Taxonomy" id="595528"/>
    <lineage>
        <taxon>Eukaryota</taxon>
        <taxon>Filasterea</taxon>
        <taxon>Capsaspora</taxon>
    </lineage>
</organism>
<evidence type="ECO:0000256" key="5">
    <source>
        <dbReference type="SAM" id="SignalP"/>
    </source>
</evidence>
<keyword evidence="5" id="KW-0732">Signal</keyword>
<gene>
    <name evidence="7" type="ORF">CAOG_001119</name>
</gene>
<accession>A0A0D2WIL1</accession>
<dbReference type="SUPFAM" id="SSF49299">
    <property type="entry name" value="PKD domain"/>
    <property type="match status" value="1"/>
</dbReference>
<dbReference type="InterPro" id="IPR000601">
    <property type="entry name" value="PKD_dom"/>
</dbReference>
<proteinExistence type="predicted"/>
<evidence type="ECO:0000313" key="7">
    <source>
        <dbReference type="EMBL" id="KJE89685.1"/>
    </source>
</evidence>
<name>A0A0D2WIL1_CAPO3</name>
<keyword evidence="2" id="KW-1015">Disulfide bond</keyword>
<dbReference type="InParanoid" id="A0A0D2WIL1"/>
<keyword evidence="8" id="KW-1185">Reference proteome</keyword>
<keyword evidence="1" id="KW-0245">EGF-like domain</keyword>
<protein>
    <recommendedName>
        <fullName evidence="6">PKD domain-containing protein</fullName>
    </recommendedName>
</protein>
<dbReference type="SUPFAM" id="SSF57184">
    <property type="entry name" value="Growth factor receptor domain"/>
    <property type="match status" value="1"/>
</dbReference>
<dbReference type="InterPro" id="IPR024731">
    <property type="entry name" value="NELL2-like_EGF"/>
</dbReference>
<dbReference type="InterPro" id="IPR035986">
    <property type="entry name" value="PKD_dom_sf"/>
</dbReference>
<evidence type="ECO:0000256" key="2">
    <source>
        <dbReference type="ARBA" id="ARBA00023157"/>
    </source>
</evidence>
<dbReference type="Gene3D" id="2.60.40.10">
    <property type="entry name" value="Immunoglobulins"/>
    <property type="match status" value="1"/>
</dbReference>
<dbReference type="RefSeq" id="XP_004365990.1">
    <property type="nucleotide sequence ID" value="XM_004365933.2"/>
</dbReference>
<feature type="domain" description="PKD" evidence="6">
    <location>
        <begin position="168"/>
        <end position="223"/>
    </location>
</feature>
<keyword evidence="4" id="KW-0812">Transmembrane</keyword>
<evidence type="ECO:0000256" key="4">
    <source>
        <dbReference type="SAM" id="Phobius"/>
    </source>
</evidence>
<dbReference type="PhylomeDB" id="A0A0D2WIL1"/>
<feature type="transmembrane region" description="Helical" evidence="4">
    <location>
        <begin position="615"/>
        <end position="636"/>
    </location>
</feature>
<dbReference type="CDD" id="cd00146">
    <property type="entry name" value="PKD"/>
    <property type="match status" value="1"/>
</dbReference>
<dbReference type="Proteomes" id="UP000008743">
    <property type="component" value="Unassembled WGS sequence"/>
</dbReference>
<reference evidence="8" key="1">
    <citation type="submission" date="2011-02" db="EMBL/GenBank/DDBJ databases">
        <title>The Genome Sequence of Capsaspora owczarzaki ATCC 30864.</title>
        <authorList>
            <person name="Russ C."/>
            <person name="Cuomo C."/>
            <person name="Burger G."/>
            <person name="Gray M.W."/>
            <person name="Holland P.W.H."/>
            <person name="King N."/>
            <person name="Lang F.B.F."/>
            <person name="Roger A.J."/>
            <person name="Ruiz-Trillo I."/>
            <person name="Young S.K."/>
            <person name="Zeng Q."/>
            <person name="Gargeya S."/>
            <person name="Alvarado L."/>
            <person name="Berlin A."/>
            <person name="Chapman S.B."/>
            <person name="Chen Z."/>
            <person name="Freedman E."/>
            <person name="Gellesch M."/>
            <person name="Goldberg J."/>
            <person name="Griggs A."/>
            <person name="Gujja S."/>
            <person name="Heilman E."/>
            <person name="Heiman D."/>
            <person name="Howarth C."/>
            <person name="Mehta T."/>
            <person name="Neiman D."/>
            <person name="Pearson M."/>
            <person name="Roberts A."/>
            <person name="Saif S."/>
            <person name="Shea T."/>
            <person name="Shenoy N."/>
            <person name="Sisk P."/>
            <person name="Stolte C."/>
            <person name="Sykes S."/>
            <person name="White J."/>
            <person name="Yandava C."/>
            <person name="Haas B."/>
            <person name="Nusbaum C."/>
            <person name="Birren B."/>
        </authorList>
    </citation>
    <scope>NUCLEOTIDE SEQUENCE</scope>
    <source>
        <strain evidence="8">ATCC 30864</strain>
    </source>
</reference>
<dbReference type="STRING" id="595528.A0A0D2WIL1"/>
<dbReference type="Gene3D" id="2.10.25.10">
    <property type="entry name" value="Laminin"/>
    <property type="match status" value="1"/>
</dbReference>
<keyword evidence="4" id="KW-1133">Transmembrane helix</keyword>
<dbReference type="Pfam" id="PF12947">
    <property type="entry name" value="EGF_3"/>
    <property type="match status" value="1"/>
</dbReference>
<dbReference type="InterPro" id="IPR000742">
    <property type="entry name" value="EGF"/>
</dbReference>
<dbReference type="PROSITE" id="PS01186">
    <property type="entry name" value="EGF_2"/>
    <property type="match status" value="1"/>
</dbReference>
<feature type="compositionally biased region" description="Low complexity" evidence="3">
    <location>
        <begin position="791"/>
        <end position="804"/>
    </location>
</feature>
<dbReference type="InterPro" id="IPR013783">
    <property type="entry name" value="Ig-like_fold"/>
</dbReference>
<dbReference type="SMART" id="SM00181">
    <property type="entry name" value="EGF"/>
    <property type="match status" value="3"/>
</dbReference>
<dbReference type="PROSITE" id="PS50093">
    <property type="entry name" value="PKD"/>
    <property type="match status" value="1"/>
</dbReference>
<dbReference type="OrthoDB" id="8949373at2759"/>
<dbReference type="Pfam" id="PF18911">
    <property type="entry name" value="PKD_4"/>
    <property type="match status" value="1"/>
</dbReference>
<keyword evidence="4" id="KW-0472">Membrane</keyword>
<feature type="region of interest" description="Disordered" evidence="3">
    <location>
        <begin position="782"/>
        <end position="840"/>
    </location>
</feature>
<feature type="signal peptide" evidence="5">
    <location>
        <begin position="1"/>
        <end position="25"/>
    </location>
</feature>
<dbReference type="SMART" id="SM00089">
    <property type="entry name" value="PKD"/>
    <property type="match status" value="1"/>
</dbReference>